<proteinExistence type="predicted"/>
<evidence type="ECO:0000256" key="2">
    <source>
        <dbReference type="ARBA" id="ARBA00023157"/>
    </source>
</evidence>
<reference evidence="6" key="1">
    <citation type="journal article" date="2015" name="Nat. Genet.">
        <title>The genome and transcriptome of the zoonotic hookworm Ancylostoma ceylanicum identify infection-specific gene families.</title>
        <authorList>
            <person name="Schwarz E.M."/>
            <person name="Hu Y."/>
            <person name="Antoshechkin I."/>
            <person name="Miller M.M."/>
            <person name="Sternberg P.W."/>
            <person name="Aroian R.V."/>
        </authorList>
    </citation>
    <scope>NUCLEOTIDE SEQUENCE</scope>
    <source>
        <strain evidence="6">HY135</strain>
    </source>
</reference>
<dbReference type="SUPFAM" id="SSF57440">
    <property type="entry name" value="Kringle-like"/>
    <property type="match status" value="1"/>
</dbReference>
<dbReference type="AlphaFoldDB" id="A0A016V2I0"/>
<accession>A0A016V2I0</accession>
<keyword evidence="1 3" id="KW-0420">Kringle</keyword>
<dbReference type="InterPro" id="IPR013806">
    <property type="entry name" value="Kringle-like"/>
</dbReference>
<organism evidence="5 6">
    <name type="scientific">Ancylostoma ceylanicum</name>
    <dbReference type="NCBI Taxonomy" id="53326"/>
    <lineage>
        <taxon>Eukaryota</taxon>
        <taxon>Metazoa</taxon>
        <taxon>Ecdysozoa</taxon>
        <taxon>Nematoda</taxon>
        <taxon>Chromadorea</taxon>
        <taxon>Rhabditida</taxon>
        <taxon>Rhabditina</taxon>
        <taxon>Rhabditomorpha</taxon>
        <taxon>Strongyloidea</taxon>
        <taxon>Ancylostomatidae</taxon>
        <taxon>Ancylostomatinae</taxon>
        <taxon>Ancylostoma</taxon>
    </lineage>
</organism>
<dbReference type="EMBL" id="JARK01001354">
    <property type="protein sequence ID" value="EYC21879.1"/>
    <property type="molecule type" value="Genomic_DNA"/>
</dbReference>
<gene>
    <name evidence="5" type="primary">Acey_s0018.g3580</name>
    <name evidence="5" type="ORF">Y032_0018g3580</name>
</gene>
<dbReference type="InterPro" id="IPR018056">
    <property type="entry name" value="Kringle_CS"/>
</dbReference>
<keyword evidence="2" id="KW-1015">Disulfide bond</keyword>
<name>A0A016V2I0_9BILA</name>
<evidence type="ECO:0000313" key="6">
    <source>
        <dbReference type="Proteomes" id="UP000024635"/>
    </source>
</evidence>
<dbReference type="OrthoDB" id="5917794at2759"/>
<protein>
    <recommendedName>
        <fullName evidence="4">Kringle domain-containing protein</fullName>
    </recommendedName>
</protein>
<dbReference type="Proteomes" id="UP000024635">
    <property type="component" value="Unassembled WGS sequence"/>
</dbReference>
<evidence type="ECO:0000256" key="1">
    <source>
        <dbReference type="ARBA" id="ARBA00022572"/>
    </source>
</evidence>
<dbReference type="Gene3D" id="2.40.20.10">
    <property type="entry name" value="Plasminogen Kringle 4"/>
    <property type="match status" value="1"/>
</dbReference>
<comment type="caution">
    <text evidence="3">Lacks conserved residue(s) required for the propagation of feature annotation.</text>
</comment>
<dbReference type="STRING" id="53326.A0A016V2I0"/>
<sequence length="445" mass="50961">MSIQGGDSSASDGVVSRAFRVSPRFCSRDAKNPHAQSVYLFEKDCTCVLEVKTISKSREMSPEADGAEEKNEGWILNSPQYYCNDKCRFELYLPSTKTNLSGCIKNDVLALSEARQAQIGKCLRKKNGLKQLTTTGIPRKDYRMSCRPAKDRMGWYRGWQSLTFHGKPCIRWDDAPVKFPLESFSNVSTPSMDYTTLKVFSTTISQHENYCRNPDNHPYGPWCFYWEEKAIRRAPCFHTCVTDIKQLCLAKAFFPFYQTPYAIDGAPLSPVDPHLLRTVPDKKLKAQNDRIDLSDILDVPDVIRSIGQATPLYSLTLTTRHLTQARLAGNAVVIRKKCHQTGIRTLIAGPWTPIKDDTLKFLEDSEPKLEISGALRDFFRMQFLAGRQGIDKPWKPCFTACEDNTITCWPNQTATELNRRLFYFGSRVINRYERMCLKWTEVCRY</sequence>
<feature type="domain" description="Kringle" evidence="4">
    <location>
        <begin position="156"/>
        <end position="247"/>
    </location>
</feature>
<comment type="caution">
    <text evidence="5">The sequence shown here is derived from an EMBL/GenBank/DDBJ whole genome shotgun (WGS) entry which is preliminary data.</text>
</comment>
<evidence type="ECO:0000256" key="3">
    <source>
        <dbReference type="PROSITE-ProRule" id="PRU00121"/>
    </source>
</evidence>
<dbReference type="PROSITE" id="PS00021">
    <property type="entry name" value="KRINGLE_1"/>
    <property type="match status" value="1"/>
</dbReference>
<dbReference type="InterPro" id="IPR038178">
    <property type="entry name" value="Kringle_sf"/>
</dbReference>
<dbReference type="InterPro" id="IPR000001">
    <property type="entry name" value="Kringle"/>
</dbReference>
<dbReference type="PROSITE" id="PS50070">
    <property type="entry name" value="KRINGLE_2"/>
    <property type="match status" value="1"/>
</dbReference>
<keyword evidence="6" id="KW-1185">Reference proteome</keyword>
<dbReference type="SMART" id="SM00130">
    <property type="entry name" value="KR"/>
    <property type="match status" value="1"/>
</dbReference>
<evidence type="ECO:0000259" key="4">
    <source>
        <dbReference type="PROSITE" id="PS50070"/>
    </source>
</evidence>
<evidence type="ECO:0000313" key="5">
    <source>
        <dbReference type="EMBL" id="EYC21879.1"/>
    </source>
</evidence>